<evidence type="ECO:0000313" key="2">
    <source>
        <dbReference type="EMBL" id="KIJ42175.1"/>
    </source>
</evidence>
<feature type="compositionally biased region" description="Polar residues" evidence="1">
    <location>
        <begin position="127"/>
        <end position="138"/>
    </location>
</feature>
<feature type="region of interest" description="Disordered" evidence="1">
    <location>
        <begin position="114"/>
        <end position="138"/>
    </location>
</feature>
<feature type="region of interest" description="Disordered" evidence="1">
    <location>
        <begin position="180"/>
        <end position="229"/>
    </location>
</feature>
<gene>
    <name evidence="2" type="ORF">M422DRAFT_780118</name>
</gene>
<organism evidence="2 3">
    <name type="scientific">Sphaerobolus stellatus (strain SS14)</name>
    <dbReference type="NCBI Taxonomy" id="990650"/>
    <lineage>
        <taxon>Eukaryota</taxon>
        <taxon>Fungi</taxon>
        <taxon>Dikarya</taxon>
        <taxon>Basidiomycota</taxon>
        <taxon>Agaricomycotina</taxon>
        <taxon>Agaricomycetes</taxon>
        <taxon>Phallomycetidae</taxon>
        <taxon>Geastrales</taxon>
        <taxon>Sphaerobolaceae</taxon>
        <taxon>Sphaerobolus</taxon>
    </lineage>
</organism>
<protein>
    <submittedName>
        <fullName evidence="2">Uncharacterized protein</fullName>
    </submittedName>
</protein>
<feature type="compositionally biased region" description="Polar residues" evidence="1">
    <location>
        <begin position="199"/>
        <end position="220"/>
    </location>
</feature>
<evidence type="ECO:0000256" key="1">
    <source>
        <dbReference type="SAM" id="MobiDB-lite"/>
    </source>
</evidence>
<dbReference type="EMBL" id="KN837132">
    <property type="protein sequence ID" value="KIJ42175.1"/>
    <property type="molecule type" value="Genomic_DNA"/>
</dbReference>
<dbReference type="AlphaFoldDB" id="A0A0C9VUC7"/>
<dbReference type="HOGENOM" id="CLU_489308_0_0_1"/>
<dbReference type="Proteomes" id="UP000054279">
    <property type="component" value="Unassembled WGS sequence"/>
</dbReference>
<sequence>MPLSVFALPLPPNGPPSGYGWEERDASALSTTTAFHSVIDRRDIFLGQHRCIVCGMDQIVGLPLPELPRQTPLGALFSLARSEQIPPVEVSASPAPRGSSDPLLLTRQLRRRHFPPQTAPSRPPTSLAASSACPQRTSAHIPPRKLYSFARTALLSPLWDWGWVGWTTAVACARATMTQEPETVWSRRLPEPTLDQEQKSQPQSGARAQGSGSTPTADQTLSLASSPIPSSSAVTTLLPVLPSSHASAYHRLINHSTLLLAPPSALLLDLSPSPPSTNSKHLSFCSCSDLLMNLISDFGTLRTTLDVGVCASYVLHCLVINLTTTLTDLFIELCTFLRTIAAIHFKHLTCLHLFTSFLSFIHPMQHSASLLPNPWMHPSSPIPHPVPPFHSFISTSHLGRRYWRLGFVGEHAGEILADMSDDSVVLRRKLTALFFLLFVSSLCEIGEKQQDESRALVVFLLLVSSTYQSSKCLMRMLNTSTTHNVPYDSITSTSTSILSLLILAYRDSRIPDGRRRWEQQERRYGVERFGVDLEECCSAVVGVGVGGGRLAGREDCY</sequence>
<keyword evidence="3" id="KW-1185">Reference proteome</keyword>
<evidence type="ECO:0000313" key="3">
    <source>
        <dbReference type="Proteomes" id="UP000054279"/>
    </source>
</evidence>
<accession>A0A0C9VUC7</accession>
<proteinExistence type="predicted"/>
<name>A0A0C9VUC7_SPHS4</name>
<reference evidence="2 3" key="1">
    <citation type="submission" date="2014-06" db="EMBL/GenBank/DDBJ databases">
        <title>Evolutionary Origins and Diversification of the Mycorrhizal Mutualists.</title>
        <authorList>
            <consortium name="DOE Joint Genome Institute"/>
            <consortium name="Mycorrhizal Genomics Consortium"/>
            <person name="Kohler A."/>
            <person name="Kuo A."/>
            <person name="Nagy L.G."/>
            <person name="Floudas D."/>
            <person name="Copeland A."/>
            <person name="Barry K.W."/>
            <person name="Cichocki N."/>
            <person name="Veneault-Fourrey C."/>
            <person name="LaButti K."/>
            <person name="Lindquist E.A."/>
            <person name="Lipzen A."/>
            <person name="Lundell T."/>
            <person name="Morin E."/>
            <person name="Murat C."/>
            <person name="Riley R."/>
            <person name="Ohm R."/>
            <person name="Sun H."/>
            <person name="Tunlid A."/>
            <person name="Henrissat B."/>
            <person name="Grigoriev I.V."/>
            <person name="Hibbett D.S."/>
            <person name="Martin F."/>
        </authorList>
    </citation>
    <scope>NUCLEOTIDE SEQUENCE [LARGE SCALE GENOMIC DNA]</scope>
    <source>
        <strain evidence="2 3">SS14</strain>
    </source>
</reference>